<gene>
    <name evidence="2" type="ORF">NCTC12195_00893</name>
</gene>
<evidence type="ECO:0000256" key="1">
    <source>
        <dbReference type="SAM" id="Phobius"/>
    </source>
</evidence>
<sequence>MFIAFIIGIICKVLLNILLIPQLLMLGGSVSTVLSLIVFVILLHYQVLKHYKISINDSICTKVNCNNGLVNCSCTMYIICHFY</sequence>
<name>A0A380FDQ6_STAGA</name>
<organism evidence="2 3">
    <name type="scientific">Staphylococcus gallinarum</name>
    <dbReference type="NCBI Taxonomy" id="1293"/>
    <lineage>
        <taxon>Bacteria</taxon>
        <taxon>Bacillati</taxon>
        <taxon>Bacillota</taxon>
        <taxon>Bacilli</taxon>
        <taxon>Bacillales</taxon>
        <taxon>Staphylococcaceae</taxon>
        <taxon>Staphylococcus</taxon>
    </lineage>
</organism>
<dbReference type="EMBL" id="UHDK01000001">
    <property type="protein sequence ID" value="SUM31476.1"/>
    <property type="molecule type" value="Genomic_DNA"/>
</dbReference>
<evidence type="ECO:0000313" key="3">
    <source>
        <dbReference type="Proteomes" id="UP000255277"/>
    </source>
</evidence>
<protein>
    <submittedName>
        <fullName evidence="2">Polysaccharide biosynthesis protein</fullName>
    </submittedName>
</protein>
<feature type="transmembrane region" description="Helical" evidence="1">
    <location>
        <begin position="23"/>
        <end position="45"/>
    </location>
</feature>
<keyword evidence="1" id="KW-1133">Transmembrane helix</keyword>
<dbReference type="AlphaFoldDB" id="A0A380FDQ6"/>
<reference evidence="2 3" key="1">
    <citation type="submission" date="2018-06" db="EMBL/GenBank/DDBJ databases">
        <authorList>
            <consortium name="Pathogen Informatics"/>
            <person name="Doyle S."/>
        </authorList>
    </citation>
    <scope>NUCLEOTIDE SEQUENCE [LARGE SCALE GENOMIC DNA]</scope>
    <source>
        <strain evidence="2 3">NCTC12195</strain>
    </source>
</reference>
<accession>A0A380FDQ6</accession>
<keyword evidence="1" id="KW-0812">Transmembrane</keyword>
<dbReference type="Proteomes" id="UP000255277">
    <property type="component" value="Unassembled WGS sequence"/>
</dbReference>
<proteinExistence type="predicted"/>
<keyword evidence="1" id="KW-0472">Membrane</keyword>
<evidence type="ECO:0000313" key="2">
    <source>
        <dbReference type="EMBL" id="SUM31476.1"/>
    </source>
</evidence>